<dbReference type="Proteomes" id="UP000812440">
    <property type="component" value="Chromosome 3"/>
</dbReference>
<reference evidence="1" key="1">
    <citation type="thesis" date="2020" institute="ProQuest LLC" country="789 East Eisenhower Parkway, Ann Arbor, MI, USA">
        <title>Comparative Genomics and Chromosome Evolution.</title>
        <authorList>
            <person name="Mudd A.B."/>
        </authorList>
    </citation>
    <scope>NUCLEOTIDE SEQUENCE</scope>
    <source>
        <strain evidence="1">Female2</strain>
        <tissue evidence="1">Blood</tissue>
    </source>
</reference>
<proteinExistence type="predicted"/>
<dbReference type="AlphaFoldDB" id="A0A8T2JD70"/>
<sequence>MSKKICDNLGLDSTKEKSMHCYVVVFPDISEHNHATSGELANFREIDPKVLKKITELYQSGIRKKRDKKDY</sequence>
<evidence type="ECO:0000313" key="2">
    <source>
        <dbReference type="Proteomes" id="UP000812440"/>
    </source>
</evidence>
<organism evidence="1 2">
    <name type="scientific">Hymenochirus boettgeri</name>
    <name type="common">Congo dwarf clawed frog</name>
    <dbReference type="NCBI Taxonomy" id="247094"/>
    <lineage>
        <taxon>Eukaryota</taxon>
        <taxon>Metazoa</taxon>
        <taxon>Chordata</taxon>
        <taxon>Craniata</taxon>
        <taxon>Vertebrata</taxon>
        <taxon>Euteleostomi</taxon>
        <taxon>Amphibia</taxon>
        <taxon>Batrachia</taxon>
        <taxon>Anura</taxon>
        <taxon>Pipoidea</taxon>
        <taxon>Pipidae</taxon>
        <taxon>Pipinae</taxon>
        <taxon>Hymenochirus</taxon>
    </lineage>
</organism>
<dbReference type="OrthoDB" id="9909293at2759"/>
<gene>
    <name evidence="1" type="ORF">GDO86_006324</name>
</gene>
<comment type="caution">
    <text evidence="1">The sequence shown here is derived from an EMBL/GenBank/DDBJ whole genome shotgun (WGS) entry which is preliminary data.</text>
</comment>
<keyword evidence="2" id="KW-1185">Reference proteome</keyword>
<evidence type="ECO:0000313" key="1">
    <source>
        <dbReference type="EMBL" id="KAG8440531.1"/>
    </source>
</evidence>
<protein>
    <submittedName>
        <fullName evidence="1">Uncharacterized protein</fullName>
    </submittedName>
</protein>
<name>A0A8T2JD70_9PIPI</name>
<accession>A0A8T2JD70</accession>
<dbReference type="EMBL" id="JAACNH010000006">
    <property type="protein sequence ID" value="KAG8440531.1"/>
    <property type="molecule type" value="Genomic_DNA"/>
</dbReference>